<accession>A0AAV3SVE5</accession>
<dbReference type="InterPro" id="IPR036928">
    <property type="entry name" value="AS_sf"/>
</dbReference>
<evidence type="ECO:0000313" key="6">
    <source>
        <dbReference type="Proteomes" id="UP001567571"/>
    </source>
</evidence>
<dbReference type="PANTHER" id="PTHR11895:SF170">
    <property type="entry name" value="AMIDASE"/>
    <property type="match status" value="1"/>
</dbReference>
<comment type="caution">
    <text evidence="3">The sequence shown here is derived from an EMBL/GenBank/DDBJ whole genome shotgun (WGS) entry which is preliminary data.</text>
</comment>
<reference evidence="3" key="2">
    <citation type="submission" date="2023-12" db="EMBL/GenBank/DDBJ databases">
        <authorList>
            <person name="Sun Q."/>
            <person name="Inoue M."/>
        </authorList>
    </citation>
    <scope>NUCLEOTIDE SEQUENCE</scope>
    <source>
        <strain evidence="3">JCM 14265</strain>
    </source>
</reference>
<evidence type="ECO:0000256" key="1">
    <source>
        <dbReference type="SAM" id="MobiDB-lite"/>
    </source>
</evidence>
<dbReference type="SUPFAM" id="SSF75304">
    <property type="entry name" value="Amidase signature (AS) enzymes"/>
    <property type="match status" value="1"/>
</dbReference>
<feature type="region of interest" description="Disordered" evidence="1">
    <location>
        <begin position="56"/>
        <end position="75"/>
    </location>
</feature>
<dbReference type="AlphaFoldDB" id="A0AAV3SVE5"/>
<organism evidence="3 5">
    <name type="scientific">Halorubrum ejinorense</name>
    <dbReference type="NCBI Taxonomy" id="425309"/>
    <lineage>
        <taxon>Archaea</taxon>
        <taxon>Methanobacteriati</taxon>
        <taxon>Methanobacteriota</taxon>
        <taxon>Stenosarchaea group</taxon>
        <taxon>Halobacteria</taxon>
        <taxon>Halobacteriales</taxon>
        <taxon>Haloferacaceae</taxon>
        <taxon>Halorubrum</taxon>
    </lineage>
</organism>
<dbReference type="InterPro" id="IPR023631">
    <property type="entry name" value="Amidase_dom"/>
</dbReference>
<keyword evidence="6" id="KW-1185">Reference proteome</keyword>
<dbReference type="GO" id="GO:0003824">
    <property type="term" value="F:catalytic activity"/>
    <property type="evidence" value="ECO:0007669"/>
    <property type="project" value="InterPro"/>
</dbReference>
<dbReference type="InterPro" id="IPR000120">
    <property type="entry name" value="Amidase"/>
</dbReference>
<reference evidence="3" key="1">
    <citation type="journal article" date="2014" name="Int. J. Syst. Evol. Microbiol.">
        <title>Complete genome sequence of Corynebacterium casei LMG S-19264T (=DSM 44701T), isolated from a smear-ripened cheese.</title>
        <authorList>
            <consortium name="US DOE Joint Genome Institute (JGI-PGF)"/>
            <person name="Walter F."/>
            <person name="Albersmeier A."/>
            <person name="Kalinowski J."/>
            <person name="Ruckert C."/>
        </authorList>
    </citation>
    <scope>NUCLEOTIDE SEQUENCE</scope>
    <source>
        <strain evidence="3">JCM 14265</strain>
    </source>
</reference>
<protein>
    <submittedName>
        <fullName evidence="3 4">Amidase</fullName>
    </submittedName>
</protein>
<dbReference type="Pfam" id="PF01425">
    <property type="entry name" value="Amidase"/>
    <property type="match status" value="1"/>
</dbReference>
<proteinExistence type="predicted"/>
<evidence type="ECO:0000313" key="3">
    <source>
        <dbReference type="EMBL" id="GAA0545799.1"/>
    </source>
</evidence>
<name>A0AAV3SVE5_9EURY</name>
<evidence type="ECO:0000313" key="5">
    <source>
        <dbReference type="Proteomes" id="UP001501425"/>
    </source>
</evidence>
<dbReference type="EMBL" id="BAAADQ010000012">
    <property type="protein sequence ID" value="GAA0545799.1"/>
    <property type="molecule type" value="Genomic_DNA"/>
</dbReference>
<evidence type="ECO:0000259" key="2">
    <source>
        <dbReference type="Pfam" id="PF01425"/>
    </source>
</evidence>
<dbReference type="Gene3D" id="3.90.1300.10">
    <property type="entry name" value="Amidase signature (AS) domain"/>
    <property type="match status" value="1"/>
</dbReference>
<reference evidence="4 6" key="3">
    <citation type="submission" date="2024-06" db="EMBL/GenBank/DDBJ databases">
        <title>Halorubrum miltondacostae sp. nov., a potential PHA producer isolated from an inland solar saltern in Rio Maior, Portugal.</title>
        <authorList>
            <person name="Albuquerque L."/>
            <person name="Viver T."/>
            <person name="Barroso C."/>
            <person name="Claudino R."/>
            <person name="Galvan M."/>
            <person name="Simoes G."/>
            <person name="Lobo Da Cunha A."/>
            <person name="Egas C."/>
        </authorList>
    </citation>
    <scope>NUCLEOTIDE SEQUENCE [LARGE SCALE GENOMIC DNA]</scope>
    <source>
        <strain evidence="4 6">DSM 18646</strain>
    </source>
</reference>
<dbReference type="PANTHER" id="PTHR11895">
    <property type="entry name" value="TRANSAMIDASE"/>
    <property type="match status" value="1"/>
</dbReference>
<feature type="domain" description="Amidase" evidence="2">
    <location>
        <begin position="86"/>
        <end position="502"/>
    </location>
</feature>
<evidence type="ECO:0000313" key="4">
    <source>
        <dbReference type="EMBL" id="MEZ3168858.1"/>
    </source>
</evidence>
<dbReference type="EMBL" id="JBEDNW010000011">
    <property type="protein sequence ID" value="MEZ3168858.1"/>
    <property type="molecule type" value="Genomic_DNA"/>
</dbReference>
<dbReference type="RefSeq" id="WP_343778876.1">
    <property type="nucleotide sequence ID" value="NZ_BAAADQ010000012.1"/>
</dbReference>
<dbReference type="Proteomes" id="UP001501425">
    <property type="component" value="Unassembled WGS sequence"/>
</dbReference>
<sequence length="517" mass="55903">MGGPVRFVDPPSRAEIRERAAANHLDLSEAEVEYIHEAIRSNLDVYRRIDRISSKESDRRYTDRDPGYRPDAEEDPHNAFVRKCRIPGAEDGPLSEVTVGLKDNVAVAGVETTVGSPIMDGYVPQRDATVVTRLLDVGATITGKLTMTPFSVGDSFHDPGMNPRNPTRDAGASSTGSAIAVVTGDVDVALGADQGGSIRQPAAWCGCVGLKPTRGLVPYTGIQSLDDTIDYVGPMTRTVGDCARTLEAIAGYDPLDPRHRHPTPADDPGFETDDYTGAVGGSVEDLTVGVLAEGFETDDPNEAVLETVREAVDRFKDLGATVREVSVPWHTDGALLSTAILTEGVAMKVSHEGLTPFSQGYQDIGYAESFGKARRARGGDVSLRVKYMTVIGDYLGDRYQHRYYAKAQNLARELTAAYDEALEEVDVLALPTWDDVAPELNATESYDETVEATREAWDTDTSSTTSQFDVSGHPALTIPCGTVDDLPVGLQLVGEHFGERTLFRAADAFERAVDWES</sequence>
<gene>
    <name evidence="4" type="ORF">ABNG02_16215</name>
    <name evidence="3" type="ORF">GCM10008994_20900</name>
</gene>
<dbReference type="Proteomes" id="UP001567571">
    <property type="component" value="Unassembled WGS sequence"/>
</dbReference>